<dbReference type="GO" id="GO:0016407">
    <property type="term" value="F:acetyltransferase activity"/>
    <property type="evidence" value="ECO:0007669"/>
    <property type="project" value="InterPro"/>
</dbReference>
<proteinExistence type="inferred from homology"/>
<evidence type="ECO:0000313" key="3">
    <source>
        <dbReference type="EMBL" id="RED16264.1"/>
    </source>
</evidence>
<dbReference type="OrthoDB" id="7181050at2"/>
<dbReference type="Pfam" id="PF00797">
    <property type="entry name" value="Acetyltransf_2"/>
    <property type="match status" value="1"/>
</dbReference>
<dbReference type="PANTHER" id="PTHR11786">
    <property type="entry name" value="N-HYDROXYARYLAMINE O-ACETYLTRANSFERASE"/>
    <property type="match status" value="1"/>
</dbReference>
<dbReference type="PANTHER" id="PTHR11786:SF0">
    <property type="entry name" value="ARYLAMINE N-ACETYLTRANSFERASE 4-RELATED"/>
    <property type="match status" value="1"/>
</dbReference>
<comment type="caution">
    <text evidence="3">The sequence shown here is derived from an EMBL/GenBank/DDBJ whole genome shotgun (WGS) entry which is preliminary data.</text>
</comment>
<dbReference type="InterPro" id="IPR001447">
    <property type="entry name" value="Arylamine_N-AcTrfase"/>
</dbReference>
<reference evidence="3 4" key="1">
    <citation type="submission" date="2018-07" db="EMBL/GenBank/DDBJ databases">
        <title>Genomic Encyclopedia of Type Strains, Phase IV (KMG-IV): sequencing the most valuable type-strain genomes for metagenomic binning, comparative biology and taxonomic classification.</title>
        <authorList>
            <person name="Goeker M."/>
        </authorList>
    </citation>
    <scope>NUCLEOTIDE SEQUENCE [LARGE SCALE GENOMIC DNA]</scope>
    <source>
        <strain evidence="3 4">DSM 26725</strain>
    </source>
</reference>
<dbReference type="PRINTS" id="PR01543">
    <property type="entry name" value="ANATRNSFRASE"/>
</dbReference>
<dbReference type="AlphaFoldDB" id="A0A3D9FEK7"/>
<protein>
    <submittedName>
        <fullName evidence="3">N-hydroxyarylamine O-acetyltransferase</fullName>
    </submittedName>
</protein>
<dbReference type="InterPro" id="IPR038765">
    <property type="entry name" value="Papain-like_cys_pep_sf"/>
</dbReference>
<keyword evidence="3" id="KW-0808">Transferase</keyword>
<keyword evidence="4" id="KW-1185">Reference proteome</keyword>
<gene>
    <name evidence="3" type="ORF">DFR46_1283</name>
</gene>
<name>A0A3D9FEK7_9SPHN</name>
<sequence length="272" mass="30229">MSAVSPTATQLSAYLDTIGFTGMPKTDLATLTAVHRGHVENIVWENIDVALGRPLTRDPVDAFEKIVDRKRGGWCYEMNGLMGWMLEAIGFQVTWLAGAVNRAARGDEMIGNHLVMLVQLDRVYVADAGFGKGLIEPAKLTEGSFAQGPAHFRLEKIDSIWWRFHGHEGVMPPSFDFAPGITDISLLEARNQWQQSHPDSPFRRTLVVNGYRKGRLEMLTLPVHETLNENGLTMCTLEAPEDLETLLSQTFGIPMPREDIARLWAMKGTAPG</sequence>
<dbReference type="Gene3D" id="3.30.2140.10">
    <property type="entry name" value="Arylamine N-acetyltransferase"/>
    <property type="match status" value="1"/>
</dbReference>
<dbReference type="Proteomes" id="UP000256310">
    <property type="component" value="Unassembled WGS sequence"/>
</dbReference>
<dbReference type="EMBL" id="QRDP01000004">
    <property type="protein sequence ID" value="RED16264.1"/>
    <property type="molecule type" value="Genomic_DNA"/>
</dbReference>
<comment type="similarity">
    <text evidence="1 2">Belongs to the arylamine N-acetyltransferase family.</text>
</comment>
<dbReference type="RefSeq" id="WP_116235685.1">
    <property type="nucleotide sequence ID" value="NZ_QRDP01000004.1"/>
</dbReference>
<organism evidence="3 4">
    <name type="scientific">Parasphingopyxis lamellibrachiae</name>
    <dbReference type="NCBI Taxonomy" id="680125"/>
    <lineage>
        <taxon>Bacteria</taxon>
        <taxon>Pseudomonadati</taxon>
        <taxon>Pseudomonadota</taxon>
        <taxon>Alphaproteobacteria</taxon>
        <taxon>Sphingomonadales</taxon>
        <taxon>Sphingomonadaceae</taxon>
        <taxon>Parasphingopyxis</taxon>
    </lineage>
</organism>
<accession>A0A3D9FEK7</accession>
<evidence type="ECO:0000256" key="2">
    <source>
        <dbReference type="RuleBase" id="RU003452"/>
    </source>
</evidence>
<evidence type="ECO:0000256" key="1">
    <source>
        <dbReference type="ARBA" id="ARBA00006547"/>
    </source>
</evidence>
<dbReference type="SUPFAM" id="SSF54001">
    <property type="entry name" value="Cysteine proteinases"/>
    <property type="match status" value="1"/>
</dbReference>
<evidence type="ECO:0000313" key="4">
    <source>
        <dbReference type="Proteomes" id="UP000256310"/>
    </source>
</evidence>
<dbReference type="Gene3D" id="2.40.128.150">
    <property type="entry name" value="Cysteine proteinases"/>
    <property type="match status" value="1"/>
</dbReference>